<sequence>MATLPITERTKISRAAKKGDYTEETIYSILDEGLFCHVSYVERETPMCIPTGYGRIGNKLYIHGSVGSHFMRAIADGRTVCLSVSLIDGLVLARSAFSHSVNYRSVVMFAKGTVVTDETERWDSLIAITEQFIPGRWDNVRLPTKSEMQKTMIISFPLEEASAKTRSGQPNDDEEDYDFPVWAGVLPLKLQAQTPITDPKMQFDLPVPEYISKLVVNEF</sequence>
<organism evidence="1 2">
    <name type="scientific">Arcicella rosea</name>
    <dbReference type="NCBI Taxonomy" id="502909"/>
    <lineage>
        <taxon>Bacteria</taxon>
        <taxon>Pseudomonadati</taxon>
        <taxon>Bacteroidota</taxon>
        <taxon>Cytophagia</taxon>
        <taxon>Cytophagales</taxon>
        <taxon>Flectobacillaceae</taxon>
        <taxon>Arcicella</taxon>
    </lineage>
</organism>
<dbReference type="Pfam" id="PF12900">
    <property type="entry name" value="Pyridox_ox_2"/>
    <property type="match status" value="1"/>
</dbReference>
<gene>
    <name evidence="1" type="ORF">HNP25_002934</name>
</gene>
<dbReference type="InterPro" id="IPR012349">
    <property type="entry name" value="Split_barrel_FMN-bd"/>
</dbReference>
<dbReference type="SUPFAM" id="SSF50475">
    <property type="entry name" value="FMN-binding split barrel"/>
    <property type="match status" value="1"/>
</dbReference>
<protein>
    <submittedName>
        <fullName evidence="1">Nitroimidazol reductase NimA-like FMN-containing flavoprotein (Pyridoxamine 5'-phosphate oxidase superfamily)</fullName>
    </submittedName>
</protein>
<accession>A0A841EXS4</accession>
<evidence type="ECO:0000313" key="2">
    <source>
        <dbReference type="Proteomes" id="UP000524404"/>
    </source>
</evidence>
<dbReference type="Proteomes" id="UP000524404">
    <property type="component" value="Unassembled WGS sequence"/>
</dbReference>
<dbReference type="RefSeq" id="WP_184135165.1">
    <property type="nucleotide sequence ID" value="NZ_JACHKT010000021.1"/>
</dbReference>
<keyword evidence="2" id="KW-1185">Reference proteome</keyword>
<reference evidence="1 2" key="1">
    <citation type="submission" date="2020-08" db="EMBL/GenBank/DDBJ databases">
        <title>Functional genomics of gut bacteria from endangered species of beetles.</title>
        <authorList>
            <person name="Carlos-Shanley C."/>
        </authorList>
    </citation>
    <scope>NUCLEOTIDE SEQUENCE [LARGE SCALE GENOMIC DNA]</scope>
    <source>
        <strain evidence="1 2">S00070</strain>
    </source>
</reference>
<dbReference type="InterPro" id="IPR024747">
    <property type="entry name" value="Pyridox_Oxase-rel"/>
</dbReference>
<dbReference type="PANTHER" id="PTHR34071:SF2">
    <property type="entry name" value="FLAVIN-NUCLEOTIDE-BINDING PROTEIN"/>
    <property type="match status" value="1"/>
</dbReference>
<evidence type="ECO:0000313" key="1">
    <source>
        <dbReference type="EMBL" id="MBB6004271.1"/>
    </source>
</evidence>
<dbReference type="PANTHER" id="PTHR34071">
    <property type="entry name" value="5-NITROIMIDAZOLE ANTIBIOTICS RESISTANCE PROTEIN, NIMA-FAMILY-RELATED PROTEIN-RELATED"/>
    <property type="match status" value="1"/>
</dbReference>
<proteinExistence type="predicted"/>
<dbReference type="EMBL" id="JACHKT010000021">
    <property type="protein sequence ID" value="MBB6004271.1"/>
    <property type="molecule type" value="Genomic_DNA"/>
</dbReference>
<comment type="caution">
    <text evidence="1">The sequence shown here is derived from an EMBL/GenBank/DDBJ whole genome shotgun (WGS) entry which is preliminary data.</text>
</comment>
<dbReference type="Gene3D" id="2.30.110.10">
    <property type="entry name" value="Electron Transport, Fmn-binding Protein, Chain A"/>
    <property type="match status" value="1"/>
</dbReference>
<name>A0A841EXS4_9BACT</name>
<dbReference type="AlphaFoldDB" id="A0A841EXS4"/>